<organism evidence="2 3">
    <name type="scientific">Leptolyngbya boryana NIES-2135</name>
    <dbReference type="NCBI Taxonomy" id="1973484"/>
    <lineage>
        <taxon>Bacteria</taxon>
        <taxon>Bacillati</taxon>
        <taxon>Cyanobacteriota</taxon>
        <taxon>Cyanophyceae</taxon>
        <taxon>Leptolyngbyales</taxon>
        <taxon>Leptolyngbyaceae</taxon>
        <taxon>Leptolyngbya group</taxon>
        <taxon>Leptolyngbya</taxon>
    </lineage>
</organism>
<dbReference type="PANTHER" id="PTHR43591">
    <property type="entry name" value="METHYLTRANSFERASE"/>
    <property type="match status" value="1"/>
</dbReference>
<dbReference type="EMBL" id="AP018203">
    <property type="protein sequence ID" value="BAY55538.1"/>
    <property type="molecule type" value="Genomic_DNA"/>
</dbReference>
<name>A0A1Z4JFU0_LEPBY</name>
<sequence>MNYKQQVADFYNSRANYDNDLTHSRAVRLLNYTQLHPDYSVLDVATGTGSIAIAAAKQVKSVIGIDIAAELLKIAQQKIAVEQLTNIQLLEIDVEAYQAEPEQFDAIYCSFAIVLFPNISKIVQNWYYFLKPNGFIAFSCSSENSYLVDTIVESCAAHGVTLPNLHYLLGTPERIQNLLGSIGFHSIEIHPHQLGKYLTVEQAQSRWSGKFWLHIDNPLPQVDPAILEQIKASYDRAIASLATDQGIWHEELIYYVIANRA</sequence>
<accession>A0A1Z4JFU0</accession>
<keyword evidence="3" id="KW-1185">Reference proteome</keyword>
<evidence type="ECO:0000313" key="3">
    <source>
        <dbReference type="Proteomes" id="UP000217895"/>
    </source>
</evidence>
<gene>
    <name evidence="2" type="ORF">NIES2135_23620</name>
</gene>
<evidence type="ECO:0000259" key="1">
    <source>
        <dbReference type="Pfam" id="PF13649"/>
    </source>
</evidence>
<reference evidence="2 3" key="1">
    <citation type="submission" date="2017-06" db="EMBL/GenBank/DDBJ databases">
        <title>Genome sequencing of cyanobaciteial culture collection at National Institute for Environmental Studies (NIES).</title>
        <authorList>
            <person name="Hirose Y."/>
            <person name="Shimura Y."/>
            <person name="Fujisawa T."/>
            <person name="Nakamura Y."/>
            <person name="Kawachi M."/>
        </authorList>
    </citation>
    <scope>NUCLEOTIDE SEQUENCE [LARGE SCALE GENOMIC DNA]</scope>
    <source>
        <strain evidence="2 3">NIES-2135</strain>
    </source>
</reference>
<feature type="domain" description="Methyltransferase" evidence="1">
    <location>
        <begin position="41"/>
        <end position="134"/>
    </location>
</feature>
<dbReference type="Proteomes" id="UP000217895">
    <property type="component" value="Chromosome"/>
</dbReference>
<dbReference type="Gene3D" id="3.40.50.150">
    <property type="entry name" value="Vaccinia Virus protein VP39"/>
    <property type="match status" value="1"/>
</dbReference>
<dbReference type="PANTHER" id="PTHR43591:SF99">
    <property type="entry name" value="OS06G0646000 PROTEIN"/>
    <property type="match status" value="1"/>
</dbReference>
<dbReference type="Pfam" id="PF13649">
    <property type="entry name" value="Methyltransf_25"/>
    <property type="match status" value="1"/>
</dbReference>
<protein>
    <recommendedName>
        <fullName evidence="1">Methyltransferase domain-containing protein</fullName>
    </recommendedName>
</protein>
<dbReference type="AlphaFoldDB" id="A0A1Z4JFU0"/>
<dbReference type="CDD" id="cd02440">
    <property type="entry name" value="AdoMet_MTases"/>
    <property type="match status" value="1"/>
</dbReference>
<dbReference type="SUPFAM" id="SSF53335">
    <property type="entry name" value="S-adenosyl-L-methionine-dependent methyltransferases"/>
    <property type="match status" value="1"/>
</dbReference>
<dbReference type="InterPro" id="IPR041698">
    <property type="entry name" value="Methyltransf_25"/>
</dbReference>
<dbReference type="GO" id="GO:0008168">
    <property type="term" value="F:methyltransferase activity"/>
    <property type="evidence" value="ECO:0007669"/>
    <property type="project" value="TreeGrafter"/>
</dbReference>
<proteinExistence type="predicted"/>
<evidence type="ECO:0000313" key="2">
    <source>
        <dbReference type="EMBL" id="BAY55538.1"/>
    </source>
</evidence>
<dbReference type="InterPro" id="IPR029063">
    <property type="entry name" value="SAM-dependent_MTases_sf"/>
</dbReference>